<dbReference type="Proteomes" id="UP000178783">
    <property type="component" value="Unassembled WGS sequence"/>
</dbReference>
<feature type="transmembrane region" description="Helical" evidence="1">
    <location>
        <begin position="483"/>
        <end position="503"/>
    </location>
</feature>
<evidence type="ECO:0000313" key="4">
    <source>
        <dbReference type="EMBL" id="OGF23875.1"/>
    </source>
</evidence>
<dbReference type="Pfam" id="PF23357">
    <property type="entry name" value="DUF7088"/>
    <property type="match status" value="1"/>
</dbReference>
<feature type="domain" description="ABC-type uncharacterised transport system" evidence="2">
    <location>
        <begin position="182"/>
        <end position="435"/>
    </location>
</feature>
<dbReference type="InterPro" id="IPR055396">
    <property type="entry name" value="DUF7088"/>
</dbReference>
<evidence type="ECO:0000256" key="1">
    <source>
        <dbReference type="SAM" id="Phobius"/>
    </source>
</evidence>
<dbReference type="AlphaFoldDB" id="A0A1F5SAX3"/>
<comment type="caution">
    <text evidence="4">The sequence shown here is derived from an EMBL/GenBank/DDBJ whole genome shotgun (WGS) entry which is preliminary data.</text>
</comment>
<proteinExistence type="predicted"/>
<feature type="transmembrane region" description="Helical" evidence="1">
    <location>
        <begin position="12"/>
        <end position="35"/>
    </location>
</feature>
<dbReference type="EMBL" id="MFFW01000047">
    <property type="protein sequence ID" value="OGF23875.1"/>
    <property type="molecule type" value="Genomic_DNA"/>
</dbReference>
<dbReference type="InterPro" id="IPR019196">
    <property type="entry name" value="ABC_transp_unknown"/>
</dbReference>
<reference evidence="4 5" key="1">
    <citation type="journal article" date="2016" name="Nat. Commun.">
        <title>Thousands of microbial genomes shed light on interconnected biogeochemical processes in an aquifer system.</title>
        <authorList>
            <person name="Anantharaman K."/>
            <person name="Brown C.T."/>
            <person name="Hug L.A."/>
            <person name="Sharon I."/>
            <person name="Castelle C.J."/>
            <person name="Probst A.J."/>
            <person name="Thomas B.C."/>
            <person name="Singh A."/>
            <person name="Wilkins M.J."/>
            <person name="Karaoz U."/>
            <person name="Brodie E.L."/>
            <person name="Williams K.H."/>
            <person name="Hubbard S.S."/>
            <person name="Banfield J.F."/>
        </authorList>
    </citation>
    <scope>NUCLEOTIDE SEQUENCE [LARGE SCALE GENOMIC DNA]</scope>
</reference>
<keyword evidence="1" id="KW-0472">Membrane</keyword>
<dbReference type="Pfam" id="PF09822">
    <property type="entry name" value="ABC_transp_aux"/>
    <property type="match status" value="1"/>
</dbReference>
<keyword evidence="1" id="KW-1133">Transmembrane helix</keyword>
<gene>
    <name evidence="4" type="ORF">A3H66_01175</name>
</gene>
<dbReference type="STRING" id="1797989.A3H66_01175"/>
<protein>
    <submittedName>
        <fullName evidence="4">Uncharacterized protein</fullName>
    </submittedName>
</protein>
<evidence type="ECO:0000313" key="5">
    <source>
        <dbReference type="Proteomes" id="UP000178783"/>
    </source>
</evidence>
<evidence type="ECO:0000259" key="3">
    <source>
        <dbReference type="Pfam" id="PF23357"/>
    </source>
</evidence>
<keyword evidence="1" id="KW-0812">Transmembrane</keyword>
<name>A0A1F5SAX3_9BACT</name>
<feature type="domain" description="DUF7088" evidence="3">
    <location>
        <begin position="42"/>
        <end position="146"/>
    </location>
</feature>
<sequence>MKINSKFLSKTNSVALIIIALGILIVLNFFSYNIFYRFDLTQNKDYSISKVSKNTVADLKDIVSIKAYFSANLPAQYINLRQEVSDILEEYGSYSGGKVRFEFIDPGDDQALEQELYLAGIPQLQFNVLEKDKYQVVNGYLGLLIQYGEKTQAIPVVETTINFEYQITAAIKKLTNNKLAGVGFWQGNGAVQAQNDTAAAYKNLGEIYDVSAINFTTEKKIPDNFETLIIIGPKEKFNDEELKAIDLFLMRGGSLVILINGVTVEQGLSADKNDTGLNKILESYGLRLNNNLVLDSSNGLASFSQGFVTFSVNYPYWPKIIKSGFDQNNAAVAKLEGLVLPWASSIDVLTDKFPSSADQAIAVSYLARTTDQAVTVADNFNLSPQARISNGQSGKFNLAVSLAGKFKSAFNNPSLKPGRMVLVGDSDFISDNFLRNYPDNLLFFQNVVDSLSLGDDLITIRSKGVTERPLKEVNESVKTAVRYGNIFGLTAVVLLFGMARYYLRRRSKTVGRHEL</sequence>
<accession>A0A1F5SAX3</accession>
<evidence type="ECO:0000259" key="2">
    <source>
        <dbReference type="Pfam" id="PF09822"/>
    </source>
</evidence>
<organism evidence="4 5">
    <name type="scientific">Candidatus Falkowbacteria bacterium RIFCSPLOWO2_02_FULL_45_21</name>
    <dbReference type="NCBI Taxonomy" id="1797989"/>
    <lineage>
        <taxon>Bacteria</taxon>
        <taxon>Candidatus Falkowiibacteriota</taxon>
    </lineage>
</organism>